<evidence type="ECO:0000313" key="11">
    <source>
        <dbReference type="Proteomes" id="UP000034681"/>
    </source>
</evidence>
<feature type="transmembrane region" description="Helical" evidence="8">
    <location>
        <begin position="400"/>
        <end position="420"/>
    </location>
</feature>
<feature type="transmembrane region" description="Helical" evidence="8">
    <location>
        <begin position="469"/>
        <end position="487"/>
    </location>
</feature>
<feature type="transmembrane region" description="Helical" evidence="8">
    <location>
        <begin position="76"/>
        <end position="96"/>
    </location>
</feature>
<feature type="transmembrane region" description="Helical" evidence="8">
    <location>
        <begin position="48"/>
        <end position="69"/>
    </location>
</feature>
<dbReference type="SUPFAM" id="SSF53448">
    <property type="entry name" value="Nucleotide-diphospho-sugar transferases"/>
    <property type="match status" value="1"/>
</dbReference>
<evidence type="ECO:0000313" key="10">
    <source>
        <dbReference type="EMBL" id="KKI98084.1"/>
    </source>
</evidence>
<dbReference type="Pfam" id="PF00535">
    <property type="entry name" value="Glycos_transf_2"/>
    <property type="match status" value="1"/>
</dbReference>
<feature type="compositionally biased region" description="Polar residues" evidence="7">
    <location>
        <begin position="11"/>
        <end position="22"/>
    </location>
</feature>
<dbReference type="AlphaFoldDB" id="A0A0M2PP83"/>
<dbReference type="PANTHER" id="PTHR43867:SF2">
    <property type="entry name" value="CELLULOSE SYNTHASE CATALYTIC SUBUNIT A [UDP-FORMING]"/>
    <property type="match status" value="1"/>
</dbReference>
<keyword evidence="3" id="KW-0808">Transferase</keyword>
<dbReference type="Gene3D" id="3.90.550.10">
    <property type="entry name" value="Spore Coat Polysaccharide Biosynthesis Protein SpsA, Chain A"/>
    <property type="match status" value="1"/>
</dbReference>
<gene>
    <name evidence="10" type="ORF">PROH_20375</name>
</gene>
<feature type="region of interest" description="Disordered" evidence="7">
    <location>
        <begin position="1"/>
        <end position="30"/>
    </location>
</feature>
<evidence type="ECO:0000256" key="2">
    <source>
        <dbReference type="ARBA" id="ARBA00022676"/>
    </source>
</evidence>
<feature type="domain" description="Glycosyltransferase 2-like" evidence="9">
    <location>
        <begin position="123"/>
        <end position="289"/>
    </location>
</feature>
<dbReference type="RefSeq" id="WP_017713227.1">
    <property type="nucleotide sequence ID" value="NZ_KB235939.1"/>
</dbReference>
<dbReference type="PANTHER" id="PTHR43867">
    <property type="entry name" value="CELLULOSE SYNTHASE CATALYTIC SUBUNIT A [UDP-FORMING]"/>
    <property type="match status" value="1"/>
</dbReference>
<proteinExistence type="predicted"/>
<dbReference type="EMBL" id="AJTX02000010">
    <property type="protein sequence ID" value="KKI98084.1"/>
    <property type="molecule type" value="Genomic_DNA"/>
</dbReference>
<dbReference type="InterPro" id="IPR050321">
    <property type="entry name" value="Glycosyltr_2/OpgH_subfam"/>
</dbReference>
<dbReference type="InterPro" id="IPR001173">
    <property type="entry name" value="Glyco_trans_2-like"/>
</dbReference>
<dbReference type="InterPro" id="IPR029044">
    <property type="entry name" value="Nucleotide-diphossugar_trans"/>
</dbReference>
<dbReference type="GO" id="GO:0016020">
    <property type="term" value="C:membrane"/>
    <property type="evidence" value="ECO:0007669"/>
    <property type="project" value="UniProtKB-SubCell"/>
</dbReference>
<comment type="subcellular location">
    <subcellularLocation>
        <location evidence="1">Membrane</location>
        <topology evidence="1">Multi-pass membrane protein</topology>
    </subcellularLocation>
</comment>
<reference evidence="10" key="1">
    <citation type="submission" date="2012-04" db="EMBL/GenBank/DDBJ databases">
        <authorList>
            <person name="Borisov I.G."/>
            <person name="Ivanikova N.V."/>
            <person name="Pinevich A.V."/>
        </authorList>
    </citation>
    <scope>NUCLEOTIDE SEQUENCE</scope>
    <source>
        <strain evidence="10">CALU 1027</strain>
    </source>
</reference>
<dbReference type="CDD" id="cd06421">
    <property type="entry name" value="CESA_CelA_like"/>
    <property type="match status" value="1"/>
</dbReference>
<evidence type="ECO:0000256" key="6">
    <source>
        <dbReference type="ARBA" id="ARBA00023136"/>
    </source>
</evidence>
<keyword evidence="5 8" id="KW-1133">Transmembrane helix</keyword>
<dbReference type="GO" id="GO:0016757">
    <property type="term" value="F:glycosyltransferase activity"/>
    <property type="evidence" value="ECO:0007669"/>
    <property type="project" value="UniProtKB-KW"/>
</dbReference>
<organism evidence="10 11">
    <name type="scientific">Prochlorothrix hollandica PCC 9006 = CALU 1027</name>
    <dbReference type="NCBI Taxonomy" id="317619"/>
    <lineage>
        <taxon>Bacteria</taxon>
        <taxon>Bacillati</taxon>
        <taxon>Cyanobacteriota</taxon>
        <taxon>Cyanophyceae</taxon>
        <taxon>Prochlorotrichales</taxon>
        <taxon>Prochlorotrichaceae</taxon>
        <taxon>Prochlorothrix</taxon>
    </lineage>
</organism>
<evidence type="ECO:0000256" key="7">
    <source>
        <dbReference type="SAM" id="MobiDB-lite"/>
    </source>
</evidence>
<feature type="transmembrane region" description="Helical" evidence="8">
    <location>
        <begin position="372"/>
        <end position="393"/>
    </location>
</feature>
<protein>
    <recommendedName>
        <fullName evidence="9">Glycosyltransferase 2-like domain-containing protein</fullName>
    </recommendedName>
</protein>
<evidence type="ECO:0000259" key="9">
    <source>
        <dbReference type="Pfam" id="PF00535"/>
    </source>
</evidence>
<keyword evidence="11" id="KW-1185">Reference proteome</keyword>
<evidence type="ECO:0000256" key="5">
    <source>
        <dbReference type="ARBA" id="ARBA00022989"/>
    </source>
</evidence>
<dbReference type="Proteomes" id="UP000034681">
    <property type="component" value="Unassembled WGS sequence"/>
</dbReference>
<evidence type="ECO:0000256" key="3">
    <source>
        <dbReference type="ARBA" id="ARBA00022679"/>
    </source>
</evidence>
<dbReference type="OrthoDB" id="9766299at2"/>
<keyword evidence="6 8" id="KW-0472">Membrane</keyword>
<dbReference type="STRING" id="317619.GCA_000332315_02957"/>
<feature type="transmembrane region" description="Helical" evidence="8">
    <location>
        <begin position="426"/>
        <end position="448"/>
    </location>
</feature>
<accession>A0A0M2PP83</accession>
<name>A0A0M2PP83_PROHO</name>
<sequence>MTGKILEAPFSASQPPSNSQAHPSDPRNNLPKPPSSFERYNYLNPPRYWAYLGFVASCLVLVSSSWFLWRTHFWIYGIYIVLTSAWTFPHFLFVIFSKNFNPAHHIAMVQQTLEKGHYPGVDVFIPTCGENIEIIENTLYHASKLVYDNLNIYILDDGASTEVERLTRKYAFNYVSRPNRGHMKKAGNLLYGYHRSQGDYILVLDADFAVAPLGLQHLVPWMEQNPKTAIVQTPQYFSTDASLAWSARGAAYCQEVFYRVIQPARDYLGQSAICVGTNALYRRQALAEIGGFYQVEASEDVHNGVALISKGWNIKYLPILIARGLCPDTAQGLFKQHYRWCSGSMRLITSSFFWNSSMAVWQKLIYLCGACYYPATGLSVPAALLQLGVMLLWLQDDVKWYVAFLFLPKVLFVYLIMPLWNQSNWGLHSIKSAITFAWAYLIALGDLATQKTEGWIATGASKTSARYQLFRQLLSVYCVCNLLLLVPTFNEEWYNFLPIAASHGFSLYLSWDLLNHDR</sequence>
<keyword evidence="4 8" id="KW-0812">Transmembrane</keyword>
<comment type="caution">
    <text evidence="10">The sequence shown here is derived from an EMBL/GenBank/DDBJ whole genome shotgun (WGS) entry which is preliminary data.</text>
</comment>
<evidence type="ECO:0000256" key="8">
    <source>
        <dbReference type="SAM" id="Phobius"/>
    </source>
</evidence>
<keyword evidence="2" id="KW-0328">Glycosyltransferase</keyword>
<dbReference type="eggNOG" id="COG1215">
    <property type="taxonomic scope" value="Bacteria"/>
</dbReference>
<evidence type="ECO:0000256" key="4">
    <source>
        <dbReference type="ARBA" id="ARBA00022692"/>
    </source>
</evidence>
<evidence type="ECO:0000256" key="1">
    <source>
        <dbReference type="ARBA" id="ARBA00004141"/>
    </source>
</evidence>